<gene>
    <name evidence="9" type="ORF">ATL40_2607</name>
</gene>
<comment type="pathway">
    <text evidence="2 8">One-carbon metabolism; tetrahydrofolate interconversion.</text>
</comment>
<evidence type="ECO:0000256" key="1">
    <source>
        <dbReference type="ARBA" id="ARBA00001974"/>
    </source>
</evidence>
<evidence type="ECO:0000256" key="8">
    <source>
        <dbReference type="RuleBase" id="RU003862"/>
    </source>
</evidence>
<evidence type="ECO:0000256" key="7">
    <source>
        <dbReference type="ARBA" id="ARBA00048628"/>
    </source>
</evidence>
<sequence>MSTSDLYSASRPTVSFELYPPRTPKGEAQVWETVQRLAPVADYFSVTYGASGTTAERSEALVSRILTQTSVPVIAHLTCVGRSRSQLRGVVEAFLDLGVRDFLALRGDPPAGESEWTPAPDGFARASDLVALIREVETERFGAPPRDPVERLAAHRAGRGRVSIAVAAYPGYATPDGGFRVRQDELAALRAKQDAGADFAITQLFFDPGAYDALLAAARGAGIVLPLVPGVMPLTDPARIRRLCDMNTIPHPGELLGELAACGSPEVAERVGMEVTGAMVRRVLRRGAPGLHLYTFNQHAGVLRLLDGVLQA</sequence>
<evidence type="ECO:0000256" key="5">
    <source>
        <dbReference type="ARBA" id="ARBA00022827"/>
    </source>
</evidence>
<dbReference type="GO" id="GO:0071949">
    <property type="term" value="F:FAD binding"/>
    <property type="evidence" value="ECO:0007669"/>
    <property type="project" value="TreeGrafter"/>
</dbReference>
<dbReference type="Gene3D" id="3.20.20.220">
    <property type="match status" value="1"/>
</dbReference>
<dbReference type="AlphaFoldDB" id="A0A2A9D2Q3"/>
<proteinExistence type="inferred from homology"/>
<evidence type="ECO:0000256" key="6">
    <source>
        <dbReference type="ARBA" id="ARBA00023002"/>
    </source>
</evidence>
<evidence type="ECO:0000256" key="3">
    <source>
        <dbReference type="ARBA" id="ARBA00006743"/>
    </source>
</evidence>
<evidence type="ECO:0000313" key="9">
    <source>
        <dbReference type="EMBL" id="PFG20988.1"/>
    </source>
</evidence>
<reference evidence="9 10" key="1">
    <citation type="submission" date="2017-10" db="EMBL/GenBank/DDBJ databases">
        <title>Sequencing the genomes of 1000 actinobacteria strains.</title>
        <authorList>
            <person name="Klenk H.-P."/>
        </authorList>
    </citation>
    <scope>NUCLEOTIDE SEQUENCE [LARGE SCALE GENOMIC DNA]</scope>
    <source>
        <strain evidence="9 10">DSM 21801</strain>
    </source>
</reference>
<protein>
    <recommendedName>
        <fullName evidence="8">Methylenetetrahydrofolate reductase</fullName>
    </recommendedName>
</protein>
<evidence type="ECO:0000256" key="4">
    <source>
        <dbReference type="ARBA" id="ARBA00022630"/>
    </source>
</evidence>
<dbReference type="Pfam" id="PF02219">
    <property type="entry name" value="MTHFR"/>
    <property type="match status" value="1"/>
</dbReference>
<dbReference type="SUPFAM" id="SSF51730">
    <property type="entry name" value="FAD-linked oxidoreductase"/>
    <property type="match status" value="1"/>
</dbReference>
<dbReference type="PANTHER" id="PTHR45754:SF3">
    <property type="entry name" value="METHYLENETETRAHYDROFOLATE REDUCTASE (NADPH)"/>
    <property type="match status" value="1"/>
</dbReference>
<evidence type="ECO:0000313" key="10">
    <source>
        <dbReference type="Proteomes" id="UP000224915"/>
    </source>
</evidence>
<comment type="caution">
    <text evidence="9">The sequence shown here is derived from an EMBL/GenBank/DDBJ whole genome shotgun (WGS) entry which is preliminary data.</text>
</comment>
<dbReference type="EMBL" id="PDJD01000001">
    <property type="protein sequence ID" value="PFG20988.1"/>
    <property type="molecule type" value="Genomic_DNA"/>
</dbReference>
<keyword evidence="4 8" id="KW-0285">Flavoprotein</keyword>
<dbReference type="CDD" id="cd00537">
    <property type="entry name" value="MTHFR"/>
    <property type="match status" value="1"/>
</dbReference>
<dbReference type="GO" id="GO:0009086">
    <property type="term" value="P:methionine biosynthetic process"/>
    <property type="evidence" value="ECO:0007669"/>
    <property type="project" value="TreeGrafter"/>
</dbReference>
<comment type="similarity">
    <text evidence="3 8">Belongs to the methylenetetrahydrofolate reductase family.</text>
</comment>
<dbReference type="GO" id="GO:0005829">
    <property type="term" value="C:cytosol"/>
    <property type="evidence" value="ECO:0007669"/>
    <property type="project" value="TreeGrafter"/>
</dbReference>
<dbReference type="UniPathway" id="UPA00193"/>
<comment type="catalytic activity">
    <reaction evidence="7">
        <text>(6S)-5-methyl-5,6,7,8-tetrahydrofolate + NAD(+) = (6R)-5,10-methylene-5,6,7,8-tetrahydrofolate + NADH + H(+)</text>
        <dbReference type="Rhea" id="RHEA:19821"/>
        <dbReference type="ChEBI" id="CHEBI:15378"/>
        <dbReference type="ChEBI" id="CHEBI:15636"/>
        <dbReference type="ChEBI" id="CHEBI:18608"/>
        <dbReference type="ChEBI" id="CHEBI:57540"/>
        <dbReference type="ChEBI" id="CHEBI:57945"/>
        <dbReference type="EC" id="1.5.1.54"/>
    </reaction>
    <physiologicalReaction direction="right-to-left" evidence="7">
        <dbReference type="Rhea" id="RHEA:19823"/>
    </physiologicalReaction>
</comment>
<organism evidence="9 10">
    <name type="scientific">Serinibacter salmoneus</name>
    <dbReference type="NCBI Taxonomy" id="556530"/>
    <lineage>
        <taxon>Bacteria</taxon>
        <taxon>Bacillati</taxon>
        <taxon>Actinomycetota</taxon>
        <taxon>Actinomycetes</taxon>
        <taxon>Micrococcales</taxon>
        <taxon>Beutenbergiaceae</taxon>
        <taxon>Serinibacter</taxon>
    </lineage>
</organism>
<keyword evidence="10" id="KW-1185">Reference proteome</keyword>
<keyword evidence="5 8" id="KW-0274">FAD</keyword>
<dbReference type="GO" id="GO:0106312">
    <property type="term" value="F:methylenetetrahydrofolate reductase (NADH) activity"/>
    <property type="evidence" value="ECO:0007669"/>
    <property type="project" value="UniProtKB-EC"/>
</dbReference>
<keyword evidence="6 8" id="KW-0560">Oxidoreductase</keyword>
<accession>A0A2A9D2Q3</accession>
<dbReference type="InterPro" id="IPR003171">
    <property type="entry name" value="Mehydrof_redctse-like"/>
</dbReference>
<dbReference type="GO" id="GO:0035999">
    <property type="term" value="P:tetrahydrofolate interconversion"/>
    <property type="evidence" value="ECO:0007669"/>
    <property type="project" value="UniProtKB-UniPathway"/>
</dbReference>
<name>A0A2A9D2Q3_9MICO</name>
<dbReference type="Proteomes" id="UP000224915">
    <property type="component" value="Unassembled WGS sequence"/>
</dbReference>
<comment type="cofactor">
    <cofactor evidence="1 8">
        <name>FAD</name>
        <dbReference type="ChEBI" id="CHEBI:57692"/>
    </cofactor>
</comment>
<dbReference type="PANTHER" id="PTHR45754">
    <property type="entry name" value="METHYLENETETRAHYDROFOLATE REDUCTASE"/>
    <property type="match status" value="1"/>
</dbReference>
<dbReference type="InterPro" id="IPR029041">
    <property type="entry name" value="FAD-linked_oxidoreductase-like"/>
</dbReference>
<evidence type="ECO:0000256" key="2">
    <source>
        <dbReference type="ARBA" id="ARBA00004777"/>
    </source>
</evidence>